<dbReference type="Gene3D" id="1.10.10.10">
    <property type="entry name" value="Winged helix-like DNA-binding domain superfamily/Winged helix DNA-binding domain"/>
    <property type="match status" value="1"/>
</dbReference>
<feature type="domain" description="Disease resistance N-terminal" evidence="8">
    <location>
        <begin position="9"/>
        <end position="100"/>
    </location>
</feature>
<evidence type="ECO:0000256" key="6">
    <source>
        <dbReference type="ARBA" id="ARBA00022840"/>
    </source>
</evidence>
<dbReference type="CDD" id="cd14798">
    <property type="entry name" value="RX-CC_like"/>
    <property type="match status" value="1"/>
</dbReference>
<dbReference type="InterPro" id="IPR038005">
    <property type="entry name" value="RX-like_CC"/>
</dbReference>
<dbReference type="SUPFAM" id="SSF52540">
    <property type="entry name" value="P-loop containing nucleoside triphosphate hydrolases"/>
    <property type="match status" value="1"/>
</dbReference>
<keyword evidence="5" id="KW-0611">Plant defense</keyword>
<feature type="domain" description="Disease resistance protein winged helix" evidence="9">
    <location>
        <begin position="428"/>
        <end position="499"/>
    </location>
</feature>
<dbReference type="PRINTS" id="PR00364">
    <property type="entry name" value="DISEASERSIST"/>
</dbReference>
<dbReference type="Pfam" id="PF00931">
    <property type="entry name" value="NB-ARC"/>
    <property type="match status" value="1"/>
</dbReference>
<dbReference type="Gene3D" id="3.80.10.10">
    <property type="entry name" value="Ribonuclease Inhibitor"/>
    <property type="match status" value="5"/>
</dbReference>
<dbReference type="InterPro" id="IPR027417">
    <property type="entry name" value="P-loop_NTPase"/>
</dbReference>
<dbReference type="InterPro" id="IPR032675">
    <property type="entry name" value="LRR_dom_sf"/>
</dbReference>
<name>A0AAW2VPJ3_SESRA</name>
<evidence type="ECO:0000256" key="5">
    <source>
        <dbReference type="ARBA" id="ARBA00022821"/>
    </source>
</evidence>
<dbReference type="AlphaFoldDB" id="A0AAW2VPJ3"/>
<evidence type="ECO:0000313" key="11">
    <source>
        <dbReference type="EMBL" id="KAL0431152.1"/>
    </source>
</evidence>
<sequence>MAESVIDSAVQVLVEKLIAVASEEIGLILGVKEELASLKDSFTKIQAFLNDASQRQVKEEAAKLWLKDLQNLAYQADDLLDEFNYEIVRRKVEIKNQMKRKVCFFFCFSNPVLFRSKLAHKIKNLNIKLKTVNDTAVGYLIPSRVANSATFVPPVSETDSLTVDPIVVGREKDVSLIVDMLVNPNDEVVSVVPVVGMGGLGKTTFARLIFNDQRTVKHFHKRIWVCVSQNFDSTTNLFKRILESVTNNVVQVEGREAILQKLKEELKDKRFILVLDDLWNDEQKYWEDFRSSVVGIHSVNGNFIIVTTRSNRVASIVNPRYQHSLGILSDDDCWDIIKMRAFSNEEKVSEHFENIGRKIARKCGGLPLAANMIGGTLQRKDRDDWTSVLQSGFSDSNGDTSGVLQVLKLSFDRLPSPLMKKCFAYCSIFSEDEEIEKELLIQLWMAEGLLVENDRDDMESLGSRVYDILLQNSFFQEAEKNDLGIIKYSKMHDLVHDLACSISKAESFNVENHKSDAIPPRVRNLAINSLDDQESYKMALKENAIYLRALFSNDKVLDSVLDECKNLRTLALCSNTEELTPSIAKLIHLRFIDVSFTDIRAFPESICKLYNLQTLKAFRCFNLQELPSQLRSLISLRHLIVDPYGNFEMPLEIGKLTCLRTLRFFNVGHENGRRIEELGYLKNLKGKVAICKLEHVNGKEEAARACLIEKPNIHKLKLIWSRSREGNSFNDEQVLEGLEPHPNIKSLRIQGFRGDNLPSWIMNRSISEGSRLEKLIELELINCERCLEIPTLGHLPLLKFLELSGLGNVKSIGPWFYYPHNYDVNESRRRRNNQLPFPALERFILESMTNLEEWIEMSSNDSYQVVNAFPRLEYLKIDDCPNISRFPSHGFPCLKELEINNVERGGLLLDTICNNNSSSLTSLRLENVSDVTCLPKRLLYDNQRIMIMYIFSCPSLTNIELSAHNLESLEKIYIYNCEKLKSIRYLIQGEEESGGFSSLQILKVENCNEVSDILSPMVLESCTSLQTLQLSRCHNLVSFPIDFRRLPSVLLILDISRCPKLRSLPKGGISCLPGLTELCIGPFSEEVGLASFNEIFRGIQELHSLAKLELYGWPQFEFLPDDLQHLTTLKQFRISNFGMEALPEWIRNLASLECLCLHTCKRMKQLPSKEALTKLSNLTIEECPELSERCKPDKTEWHKISHISTIKLEGKLLRYKDKWV</sequence>
<dbReference type="FunFam" id="1.10.10.10:FF:000322">
    <property type="entry name" value="Probable disease resistance protein At1g63360"/>
    <property type="match status" value="1"/>
</dbReference>
<dbReference type="FunFam" id="3.40.50.300:FF:001091">
    <property type="entry name" value="Probable disease resistance protein At1g61300"/>
    <property type="match status" value="1"/>
</dbReference>
<dbReference type="InterPro" id="IPR041118">
    <property type="entry name" value="Rx_N"/>
</dbReference>
<dbReference type="GO" id="GO:0005524">
    <property type="term" value="F:ATP binding"/>
    <property type="evidence" value="ECO:0007669"/>
    <property type="project" value="UniProtKB-KW"/>
</dbReference>
<feature type="domain" description="R13L1/DRL21-like LRR repeat region" evidence="10">
    <location>
        <begin position="1121"/>
        <end position="1183"/>
    </location>
</feature>
<keyword evidence="3" id="KW-0677">Repeat</keyword>
<dbReference type="SUPFAM" id="SSF52047">
    <property type="entry name" value="RNI-like"/>
    <property type="match status" value="1"/>
</dbReference>
<dbReference type="Gene3D" id="1.20.5.4130">
    <property type="match status" value="1"/>
</dbReference>
<accession>A0AAW2VPJ3</accession>
<dbReference type="Pfam" id="PF25019">
    <property type="entry name" value="LRR_R13L1-DRL21"/>
    <property type="match status" value="2"/>
</dbReference>
<dbReference type="GO" id="GO:0043531">
    <property type="term" value="F:ADP binding"/>
    <property type="evidence" value="ECO:0007669"/>
    <property type="project" value="InterPro"/>
</dbReference>
<dbReference type="InterPro" id="IPR056789">
    <property type="entry name" value="LRR_R13L1-DRL21"/>
</dbReference>
<dbReference type="EMBL" id="JACGWJ010000003">
    <property type="protein sequence ID" value="KAL0431152.1"/>
    <property type="molecule type" value="Genomic_DNA"/>
</dbReference>
<dbReference type="SUPFAM" id="SSF52058">
    <property type="entry name" value="L domain-like"/>
    <property type="match status" value="1"/>
</dbReference>
<protein>
    <submittedName>
        <fullName evidence="11">Disease resistance protein RGA3</fullName>
    </submittedName>
</protein>
<dbReference type="Pfam" id="PF18052">
    <property type="entry name" value="Rx_N"/>
    <property type="match status" value="1"/>
</dbReference>
<gene>
    <name evidence="11" type="ORF">Sradi_0741200</name>
</gene>
<comment type="similarity">
    <text evidence="1">Belongs to the disease resistance NB-LRR family.</text>
</comment>
<dbReference type="InterPro" id="IPR002182">
    <property type="entry name" value="NB-ARC"/>
</dbReference>
<evidence type="ECO:0000256" key="1">
    <source>
        <dbReference type="ARBA" id="ARBA00008894"/>
    </source>
</evidence>
<evidence type="ECO:0000259" key="10">
    <source>
        <dbReference type="Pfam" id="PF25019"/>
    </source>
</evidence>
<dbReference type="Pfam" id="PF23559">
    <property type="entry name" value="WHD_DRP"/>
    <property type="match status" value="1"/>
</dbReference>
<feature type="domain" description="NB-ARC" evidence="7">
    <location>
        <begin position="171"/>
        <end position="345"/>
    </location>
</feature>
<organism evidence="11">
    <name type="scientific">Sesamum radiatum</name>
    <name type="common">Black benniseed</name>
    <dbReference type="NCBI Taxonomy" id="300843"/>
    <lineage>
        <taxon>Eukaryota</taxon>
        <taxon>Viridiplantae</taxon>
        <taxon>Streptophyta</taxon>
        <taxon>Embryophyta</taxon>
        <taxon>Tracheophyta</taxon>
        <taxon>Spermatophyta</taxon>
        <taxon>Magnoliopsida</taxon>
        <taxon>eudicotyledons</taxon>
        <taxon>Gunneridae</taxon>
        <taxon>Pentapetalae</taxon>
        <taxon>asterids</taxon>
        <taxon>lamiids</taxon>
        <taxon>Lamiales</taxon>
        <taxon>Pedaliaceae</taxon>
        <taxon>Sesamum</taxon>
    </lineage>
</organism>
<dbReference type="Gene3D" id="3.40.50.300">
    <property type="entry name" value="P-loop containing nucleotide triphosphate hydrolases"/>
    <property type="match status" value="1"/>
</dbReference>
<comment type="caution">
    <text evidence="11">The sequence shown here is derived from an EMBL/GenBank/DDBJ whole genome shotgun (WGS) entry which is preliminary data.</text>
</comment>
<feature type="domain" description="R13L1/DRL21-like LRR repeat region" evidence="10">
    <location>
        <begin position="675"/>
        <end position="805"/>
    </location>
</feature>
<keyword evidence="2" id="KW-0433">Leucine-rich repeat</keyword>
<proteinExistence type="inferred from homology"/>
<evidence type="ECO:0000256" key="2">
    <source>
        <dbReference type="ARBA" id="ARBA00022614"/>
    </source>
</evidence>
<dbReference type="PANTHER" id="PTHR36766">
    <property type="entry name" value="PLANT BROAD-SPECTRUM MILDEW RESISTANCE PROTEIN RPW8"/>
    <property type="match status" value="1"/>
</dbReference>
<dbReference type="InterPro" id="IPR036388">
    <property type="entry name" value="WH-like_DNA-bd_sf"/>
</dbReference>
<reference evidence="11" key="1">
    <citation type="submission" date="2020-06" db="EMBL/GenBank/DDBJ databases">
        <authorList>
            <person name="Li T."/>
            <person name="Hu X."/>
            <person name="Zhang T."/>
            <person name="Song X."/>
            <person name="Zhang H."/>
            <person name="Dai N."/>
            <person name="Sheng W."/>
            <person name="Hou X."/>
            <person name="Wei L."/>
        </authorList>
    </citation>
    <scope>NUCLEOTIDE SEQUENCE</scope>
    <source>
        <strain evidence="11">G02</strain>
        <tissue evidence="11">Leaf</tissue>
    </source>
</reference>
<evidence type="ECO:0000259" key="9">
    <source>
        <dbReference type="Pfam" id="PF23559"/>
    </source>
</evidence>
<keyword evidence="6" id="KW-0067">ATP-binding</keyword>
<evidence type="ECO:0000259" key="7">
    <source>
        <dbReference type="Pfam" id="PF00931"/>
    </source>
</evidence>
<reference evidence="11" key="2">
    <citation type="journal article" date="2024" name="Plant">
        <title>Genomic evolution and insights into agronomic trait innovations of Sesamum species.</title>
        <authorList>
            <person name="Miao H."/>
            <person name="Wang L."/>
            <person name="Qu L."/>
            <person name="Liu H."/>
            <person name="Sun Y."/>
            <person name="Le M."/>
            <person name="Wang Q."/>
            <person name="Wei S."/>
            <person name="Zheng Y."/>
            <person name="Lin W."/>
            <person name="Duan Y."/>
            <person name="Cao H."/>
            <person name="Xiong S."/>
            <person name="Wang X."/>
            <person name="Wei L."/>
            <person name="Li C."/>
            <person name="Ma Q."/>
            <person name="Ju M."/>
            <person name="Zhao R."/>
            <person name="Li G."/>
            <person name="Mu C."/>
            <person name="Tian Q."/>
            <person name="Mei H."/>
            <person name="Zhang T."/>
            <person name="Gao T."/>
            <person name="Zhang H."/>
        </authorList>
    </citation>
    <scope>NUCLEOTIDE SEQUENCE</scope>
    <source>
        <strain evidence="11">G02</strain>
    </source>
</reference>
<evidence type="ECO:0000256" key="3">
    <source>
        <dbReference type="ARBA" id="ARBA00022737"/>
    </source>
</evidence>
<keyword evidence="4" id="KW-0547">Nucleotide-binding</keyword>
<dbReference type="PANTHER" id="PTHR36766:SF70">
    <property type="entry name" value="DISEASE RESISTANCE PROTEIN RGA4"/>
    <property type="match status" value="1"/>
</dbReference>
<dbReference type="InterPro" id="IPR058922">
    <property type="entry name" value="WHD_DRP"/>
</dbReference>
<dbReference type="GO" id="GO:0051607">
    <property type="term" value="P:defense response to virus"/>
    <property type="evidence" value="ECO:0007669"/>
    <property type="project" value="UniProtKB-ARBA"/>
</dbReference>
<evidence type="ECO:0000256" key="4">
    <source>
        <dbReference type="ARBA" id="ARBA00022741"/>
    </source>
</evidence>
<evidence type="ECO:0000259" key="8">
    <source>
        <dbReference type="Pfam" id="PF18052"/>
    </source>
</evidence>